<dbReference type="Proteomes" id="UP000316726">
    <property type="component" value="Chromosome 4"/>
</dbReference>
<evidence type="ECO:0000313" key="1">
    <source>
        <dbReference type="EMBL" id="QDZ20508.1"/>
    </source>
</evidence>
<dbReference type="EMBL" id="CP031037">
    <property type="protein sequence ID" value="QDZ20508.1"/>
    <property type="molecule type" value="Genomic_DNA"/>
</dbReference>
<reference evidence="1 2" key="1">
    <citation type="submission" date="2018-07" db="EMBL/GenBank/DDBJ databases">
        <title>The complete nuclear genome of the prasinophyte Chloropicon primus (CCMP1205).</title>
        <authorList>
            <person name="Pombert J.-F."/>
            <person name="Otis C."/>
            <person name="Turmel M."/>
            <person name="Lemieux C."/>
        </authorList>
    </citation>
    <scope>NUCLEOTIDE SEQUENCE [LARGE SCALE GENOMIC DNA]</scope>
    <source>
        <strain evidence="1 2">CCMP1205</strain>
    </source>
</reference>
<organism evidence="1 2">
    <name type="scientific">Chloropicon primus</name>
    <dbReference type="NCBI Taxonomy" id="1764295"/>
    <lineage>
        <taxon>Eukaryota</taxon>
        <taxon>Viridiplantae</taxon>
        <taxon>Chlorophyta</taxon>
        <taxon>Chloropicophyceae</taxon>
        <taxon>Chloropicales</taxon>
        <taxon>Chloropicaceae</taxon>
        <taxon>Chloropicon</taxon>
    </lineage>
</organism>
<sequence length="153" mass="16705">MGGSSERGRGTYEALSGRLGCLRRVERRRDAEGEEPRLVLAPESKGVWSKERSKCEGTLVEGCVEENRTRCAIRSRKVCTAVRKGAEGGARTILGKLLGQRRRPLETEASDAAKAEGNCEDKVFGACVVDLERVCSEKARTACGRAFEPHIPL</sequence>
<keyword evidence="2" id="KW-1185">Reference proteome</keyword>
<evidence type="ECO:0000313" key="2">
    <source>
        <dbReference type="Proteomes" id="UP000316726"/>
    </source>
</evidence>
<gene>
    <name evidence="1" type="ORF">A3770_04p30260</name>
</gene>
<name>A0A5B8MIQ7_9CHLO</name>
<proteinExistence type="predicted"/>
<dbReference type="AlphaFoldDB" id="A0A5B8MIQ7"/>
<protein>
    <submittedName>
        <fullName evidence="1">Uncharacterized protein</fullName>
    </submittedName>
</protein>
<accession>A0A5B8MIQ7</accession>